<evidence type="ECO:0000256" key="19">
    <source>
        <dbReference type="SAM" id="MobiDB-lite"/>
    </source>
</evidence>
<evidence type="ECO:0000256" key="15">
    <source>
        <dbReference type="ARBA" id="ARBA00023170"/>
    </source>
</evidence>
<dbReference type="PROSITE" id="PS00107">
    <property type="entry name" value="PROTEIN_KINASE_ATP"/>
    <property type="match status" value="1"/>
</dbReference>
<dbReference type="PROSITE" id="PS00108">
    <property type="entry name" value="PROTEIN_KINASE_ST"/>
    <property type="match status" value="1"/>
</dbReference>
<dbReference type="InterPro" id="IPR008271">
    <property type="entry name" value="Ser/Thr_kinase_AS"/>
</dbReference>
<accession>A0ABC8LTE1</accession>
<comment type="catalytic activity">
    <reaction evidence="16">
        <text>L-threonyl-[protein] + ATP = O-phospho-L-threonyl-[protein] + ADP + H(+)</text>
        <dbReference type="Rhea" id="RHEA:46608"/>
        <dbReference type="Rhea" id="RHEA-COMP:11060"/>
        <dbReference type="Rhea" id="RHEA-COMP:11605"/>
        <dbReference type="ChEBI" id="CHEBI:15378"/>
        <dbReference type="ChEBI" id="CHEBI:30013"/>
        <dbReference type="ChEBI" id="CHEBI:30616"/>
        <dbReference type="ChEBI" id="CHEBI:61977"/>
        <dbReference type="ChEBI" id="CHEBI:456216"/>
        <dbReference type="EC" id="2.7.11.1"/>
    </reaction>
</comment>
<evidence type="ECO:0000313" key="23">
    <source>
        <dbReference type="Proteomes" id="UP001642260"/>
    </source>
</evidence>
<evidence type="ECO:0000256" key="16">
    <source>
        <dbReference type="ARBA" id="ARBA00047899"/>
    </source>
</evidence>
<keyword evidence="10 18" id="KW-0547">Nucleotide-binding</keyword>
<keyword evidence="14 20" id="KW-0472">Membrane</keyword>
<dbReference type="SMART" id="SM00220">
    <property type="entry name" value="S_TKc"/>
    <property type="match status" value="1"/>
</dbReference>
<keyword evidence="6" id="KW-0808">Transferase</keyword>
<dbReference type="InterPro" id="IPR000719">
    <property type="entry name" value="Prot_kinase_dom"/>
</dbReference>
<feature type="domain" description="Protein kinase" evidence="21">
    <location>
        <begin position="510"/>
        <end position="783"/>
    </location>
</feature>
<dbReference type="AlphaFoldDB" id="A0ABC8LTE1"/>
<feature type="transmembrane region" description="Helical" evidence="20">
    <location>
        <begin position="437"/>
        <end position="463"/>
    </location>
</feature>
<keyword evidence="5" id="KW-0433">Leucine-rich repeat</keyword>
<evidence type="ECO:0000256" key="1">
    <source>
        <dbReference type="ARBA" id="ARBA00004167"/>
    </source>
</evidence>
<reference evidence="22 23" key="1">
    <citation type="submission" date="2022-03" db="EMBL/GenBank/DDBJ databases">
        <authorList>
            <person name="Macdonald S."/>
            <person name="Ahmed S."/>
            <person name="Newling K."/>
        </authorList>
    </citation>
    <scope>NUCLEOTIDE SEQUENCE [LARGE SCALE GENOMIC DNA]</scope>
</reference>
<keyword evidence="3" id="KW-0723">Serine/threonine-protein kinase</keyword>
<proteinExistence type="predicted"/>
<evidence type="ECO:0000256" key="13">
    <source>
        <dbReference type="ARBA" id="ARBA00022989"/>
    </source>
</evidence>
<evidence type="ECO:0000256" key="14">
    <source>
        <dbReference type="ARBA" id="ARBA00023136"/>
    </source>
</evidence>
<evidence type="ECO:0000256" key="7">
    <source>
        <dbReference type="ARBA" id="ARBA00022692"/>
    </source>
</evidence>
<dbReference type="GO" id="GO:0016020">
    <property type="term" value="C:membrane"/>
    <property type="evidence" value="ECO:0007669"/>
    <property type="project" value="UniProtKB-SubCell"/>
</dbReference>
<dbReference type="SUPFAM" id="SSF56112">
    <property type="entry name" value="Protein kinase-like (PK-like)"/>
    <property type="match status" value="1"/>
</dbReference>
<evidence type="ECO:0000256" key="11">
    <source>
        <dbReference type="ARBA" id="ARBA00022777"/>
    </source>
</evidence>
<keyword evidence="15" id="KW-0675">Receptor</keyword>
<keyword evidence="9" id="KW-0677">Repeat</keyword>
<dbReference type="Gene3D" id="3.80.10.10">
    <property type="entry name" value="Ribonuclease Inhibitor"/>
    <property type="match status" value="1"/>
</dbReference>
<sequence>MVWTLRYFPEGKRNCYSFNVKQGTNYLIRARFLYGNYDGLNQYPEFDIHIGPNFWKSLDMSTADGNLLDEIIHTPRSNFLDVCLVKTGPSTPFISALELRPLPNNSYITTSGSLTYWTQYYISDSVGTIKFPEDRYDRIWLPYLDEKWQKISTSSLITNVTNTDSFNLPQGIITTAATPVNTSESLTYTEVLQTSSDKIFYFLHFSEVQVLGANETREFNISWDGKVISESFRPAYLQPKTIYNPYPVTCEDHGECVLELTKTSKSTLPPLLNAIEVYVVVDSPHSDTNENDVITIRNIKATYGLKKISWQGDPCVPHEFLWDGLICNTVDTSTPPFITSLNLSSSGLTGTIADGIQNLTYLEKLDLSNNSLIGKVPEYLANMKFLTLLNLSKNNLDLNGSVPKALRDREKKGLKIIVDEDDKKPCLSGSCAPKKKFPVMIVAAVVASVVVIIMVVLVLFFVFKKKNTSTLPQPSTTPRRANVPSTGTSDPSIETKRKRFSYSEVMEMTNNLQRPLGEGGFGVVYHGDLNGSQQVAVKLLSQSSAQGYKEFKAEVELLLRVHHINLVSLVGYCDEKNHLALIYQYMSNVDLKHHLSGKVGGYVLSWGSRLRIAIDSALGLEYLHIGCQPSMVHRDVKSTNILLDEHFVAKIADFGLSRSFQLGVDSHVSTVVAGTPGYLDPEYYRTGRLAEMSDVYSFGIVLLEIITNQCVIDQTRAQSHITEWTAFMLNRGDITRIMDPNLHGEYNSRSVWRALELAMLCTNPSSDKRPSMSQVVVELKECLVTENSMTSKNHHVDSQSSLEMSMSFDAKAFPSAR</sequence>
<evidence type="ECO:0000256" key="6">
    <source>
        <dbReference type="ARBA" id="ARBA00022679"/>
    </source>
</evidence>
<keyword evidence="8" id="KW-0732">Signal</keyword>
<keyword evidence="11" id="KW-0418">Kinase</keyword>
<evidence type="ECO:0000313" key="22">
    <source>
        <dbReference type="EMBL" id="CAH8387102.1"/>
    </source>
</evidence>
<dbReference type="SUPFAM" id="SSF52058">
    <property type="entry name" value="L domain-like"/>
    <property type="match status" value="1"/>
</dbReference>
<dbReference type="EMBL" id="CAKOAT010737376">
    <property type="protein sequence ID" value="CAH8387102.1"/>
    <property type="molecule type" value="Genomic_DNA"/>
</dbReference>
<dbReference type="InterPro" id="IPR032675">
    <property type="entry name" value="LRR_dom_sf"/>
</dbReference>
<dbReference type="PANTHER" id="PTHR45631:SF69">
    <property type="entry name" value="LEUCINE-RICH REPEAT PROTEIN KINASE FAMILY PROTEIN"/>
    <property type="match status" value="1"/>
</dbReference>
<dbReference type="EC" id="2.7.11.1" evidence="2"/>
<dbReference type="PROSITE" id="PS50011">
    <property type="entry name" value="PROTEIN_KINASE_DOM"/>
    <property type="match status" value="1"/>
</dbReference>
<comment type="caution">
    <text evidence="22">The sequence shown here is derived from an EMBL/GenBank/DDBJ whole genome shotgun (WGS) entry which is preliminary data.</text>
</comment>
<protein>
    <recommendedName>
        <fullName evidence="2">non-specific serine/threonine protein kinase</fullName>
        <ecNumber evidence="2">2.7.11.1</ecNumber>
    </recommendedName>
</protein>
<evidence type="ECO:0000256" key="9">
    <source>
        <dbReference type="ARBA" id="ARBA00022737"/>
    </source>
</evidence>
<dbReference type="InterPro" id="IPR024788">
    <property type="entry name" value="Malectin-like_Carb-bd_dom"/>
</dbReference>
<dbReference type="FunFam" id="3.80.10.10:FF:000129">
    <property type="entry name" value="Leucine-rich repeat receptor-like kinase"/>
    <property type="match status" value="1"/>
</dbReference>
<evidence type="ECO:0000256" key="20">
    <source>
        <dbReference type="SAM" id="Phobius"/>
    </source>
</evidence>
<evidence type="ECO:0000259" key="21">
    <source>
        <dbReference type="PROSITE" id="PS50011"/>
    </source>
</evidence>
<keyword evidence="4" id="KW-0597">Phosphoprotein</keyword>
<dbReference type="Pfam" id="PF07714">
    <property type="entry name" value="PK_Tyr_Ser-Thr"/>
    <property type="match status" value="1"/>
</dbReference>
<evidence type="ECO:0000256" key="8">
    <source>
        <dbReference type="ARBA" id="ARBA00022729"/>
    </source>
</evidence>
<dbReference type="Gene3D" id="1.10.510.10">
    <property type="entry name" value="Transferase(Phosphotransferase) domain 1"/>
    <property type="match status" value="1"/>
</dbReference>
<comment type="catalytic activity">
    <reaction evidence="17">
        <text>L-seryl-[protein] + ATP = O-phospho-L-seryl-[protein] + ADP + H(+)</text>
        <dbReference type="Rhea" id="RHEA:17989"/>
        <dbReference type="Rhea" id="RHEA-COMP:9863"/>
        <dbReference type="Rhea" id="RHEA-COMP:11604"/>
        <dbReference type="ChEBI" id="CHEBI:15378"/>
        <dbReference type="ChEBI" id="CHEBI:29999"/>
        <dbReference type="ChEBI" id="CHEBI:30616"/>
        <dbReference type="ChEBI" id="CHEBI:83421"/>
        <dbReference type="ChEBI" id="CHEBI:456216"/>
        <dbReference type="EC" id="2.7.11.1"/>
    </reaction>
</comment>
<gene>
    <name evidence="22" type="ORF">ERUC_LOCUS39585</name>
</gene>
<dbReference type="CDD" id="cd14066">
    <property type="entry name" value="STKc_IRAK"/>
    <property type="match status" value="1"/>
</dbReference>
<evidence type="ECO:0000256" key="10">
    <source>
        <dbReference type="ARBA" id="ARBA00022741"/>
    </source>
</evidence>
<dbReference type="InterPro" id="IPR001245">
    <property type="entry name" value="Ser-Thr/Tyr_kinase_cat_dom"/>
</dbReference>
<keyword evidence="13 20" id="KW-1133">Transmembrane helix</keyword>
<dbReference type="Gene3D" id="3.30.200.20">
    <property type="entry name" value="Phosphorylase Kinase, domain 1"/>
    <property type="match status" value="1"/>
</dbReference>
<evidence type="ECO:0000256" key="5">
    <source>
        <dbReference type="ARBA" id="ARBA00022614"/>
    </source>
</evidence>
<feature type="region of interest" description="Disordered" evidence="19">
    <location>
        <begin position="469"/>
        <end position="494"/>
    </location>
</feature>
<dbReference type="InterPro" id="IPR017441">
    <property type="entry name" value="Protein_kinase_ATP_BS"/>
</dbReference>
<dbReference type="Proteomes" id="UP001642260">
    <property type="component" value="Unassembled WGS sequence"/>
</dbReference>
<dbReference type="FunFam" id="1.10.510.10:FF:000146">
    <property type="entry name" value="LRR receptor-like serine/threonine-protein kinase IOS1"/>
    <property type="match status" value="1"/>
</dbReference>
<dbReference type="FunFam" id="3.30.200.20:FF:000394">
    <property type="entry name" value="Leucine-rich repeat receptor-like protein kinase"/>
    <property type="match status" value="1"/>
</dbReference>
<keyword evidence="23" id="KW-1185">Reference proteome</keyword>
<dbReference type="GO" id="GO:0005524">
    <property type="term" value="F:ATP binding"/>
    <property type="evidence" value="ECO:0007669"/>
    <property type="project" value="UniProtKB-UniRule"/>
</dbReference>
<dbReference type="Pfam" id="PF12819">
    <property type="entry name" value="Malectin_like"/>
    <property type="match status" value="1"/>
</dbReference>
<dbReference type="Pfam" id="PF13855">
    <property type="entry name" value="LRR_8"/>
    <property type="match status" value="1"/>
</dbReference>
<evidence type="ECO:0000256" key="4">
    <source>
        <dbReference type="ARBA" id="ARBA00022553"/>
    </source>
</evidence>
<dbReference type="PANTHER" id="PTHR45631">
    <property type="entry name" value="OS07G0107800 PROTEIN-RELATED"/>
    <property type="match status" value="1"/>
</dbReference>
<keyword evidence="7 20" id="KW-0812">Transmembrane</keyword>
<name>A0ABC8LTE1_ERUVS</name>
<evidence type="ECO:0000256" key="2">
    <source>
        <dbReference type="ARBA" id="ARBA00012513"/>
    </source>
</evidence>
<comment type="subcellular location">
    <subcellularLocation>
        <location evidence="1">Membrane</location>
        <topology evidence="1">Single-pass membrane protein</topology>
    </subcellularLocation>
</comment>
<dbReference type="InterPro" id="IPR011009">
    <property type="entry name" value="Kinase-like_dom_sf"/>
</dbReference>
<feature type="compositionally biased region" description="Polar residues" evidence="19">
    <location>
        <begin position="469"/>
        <end position="492"/>
    </location>
</feature>
<evidence type="ECO:0000256" key="17">
    <source>
        <dbReference type="ARBA" id="ARBA00048679"/>
    </source>
</evidence>
<evidence type="ECO:0000256" key="12">
    <source>
        <dbReference type="ARBA" id="ARBA00022840"/>
    </source>
</evidence>
<organism evidence="22 23">
    <name type="scientific">Eruca vesicaria subsp. sativa</name>
    <name type="common">Garden rocket</name>
    <name type="synonym">Eruca sativa</name>
    <dbReference type="NCBI Taxonomy" id="29727"/>
    <lineage>
        <taxon>Eukaryota</taxon>
        <taxon>Viridiplantae</taxon>
        <taxon>Streptophyta</taxon>
        <taxon>Embryophyta</taxon>
        <taxon>Tracheophyta</taxon>
        <taxon>Spermatophyta</taxon>
        <taxon>Magnoliopsida</taxon>
        <taxon>eudicotyledons</taxon>
        <taxon>Gunneridae</taxon>
        <taxon>Pentapetalae</taxon>
        <taxon>rosids</taxon>
        <taxon>malvids</taxon>
        <taxon>Brassicales</taxon>
        <taxon>Brassicaceae</taxon>
        <taxon>Brassiceae</taxon>
        <taxon>Eruca</taxon>
    </lineage>
</organism>
<evidence type="ECO:0000256" key="18">
    <source>
        <dbReference type="PROSITE-ProRule" id="PRU10141"/>
    </source>
</evidence>
<dbReference type="InterPro" id="IPR001611">
    <property type="entry name" value="Leu-rich_rpt"/>
</dbReference>
<feature type="binding site" evidence="18">
    <location>
        <position position="538"/>
    </location>
    <ligand>
        <name>ATP</name>
        <dbReference type="ChEBI" id="CHEBI:30616"/>
    </ligand>
</feature>
<keyword evidence="12 18" id="KW-0067">ATP-binding</keyword>
<dbReference type="GO" id="GO:0004674">
    <property type="term" value="F:protein serine/threonine kinase activity"/>
    <property type="evidence" value="ECO:0007669"/>
    <property type="project" value="UniProtKB-KW"/>
</dbReference>
<evidence type="ECO:0000256" key="3">
    <source>
        <dbReference type="ARBA" id="ARBA00022527"/>
    </source>
</evidence>